<dbReference type="SUPFAM" id="SSF46626">
    <property type="entry name" value="Cytochrome c"/>
    <property type="match status" value="1"/>
</dbReference>
<keyword evidence="7" id="KW-1185">Reference proteome</keyword>
<evidence type="ECO:0000259" key="5">
    <source>
        <dbReference type="PROSITE" id="PS51007"/>
    </source>
</evidence>
<dbReference type="Proteomes" id="UP000192333">
    <property type="component" value="Chromosome I"/>
</dbReference>
<dbReference type="SUPFAM" id="SSF48371">
    <property type="entry name" value="ARM repeat"/>
    <property type="match status" value="1"/>
</dbReference>
<evidence type="ECO:0000313" key="6">
    <source>
        <dbReference type="EMBL" id="SMD46174.1"/>
    </source>
</evidence>
<dbReference type="Gene3D" id="1.10.760.10">
    <property type="entry name" value="Cytochrome c-like domain"/>
    <property type="match status" value="1"/>
</dbReference>
<evidence type="ECO:0000256" key="4">
    <source>
        <dbReference type="PROSITE-ProRule" id="PRU00433"/>
    </source>
</evidence>
<protein>
    <submittedName>
        <fullName evidence="6">Putative heme-binding domain-containing protein</fullName>
    </submittedName>
</protein>
<dbReference type="Gene3D" id="2.120.10.30">
    <property type="entry name" value="TolB, C-terminal domain"/>
    <property type="match status" value="1"/>
</dbReference>
<dbReference type="SUPFAM" id="SSF50952">
    <property type="entry name" value="Soluble quinoprotein glucose dehydrogenase"/>
    <property type="match status" value="1"/>
</dbReference>
<sequence length="1136" mass="126306">MKVISRIPNQLIAILLLISFGFSCAKKAPVDLRIKQLEQEEVKKLASTIESIVSPKLAEGLSLSLWAVDSLIFDPISIQVDDEGTLYYSRTNRQKGSEFDIRGHQDWEIESIKLQSVEDKRAFLRKELSPERSDFNTWLKDLNGDGSHDWRDMLVQKEQIFRVRDTDGDGLADFSQVMVEDFHEEVTDVAGAVLMHEGDLFVGVGPDMWRLKDKNGDGLMDEKESISNGYAIHIGFGAHGMSGAKVGPDGRIYWGIGDIGFNGTDKEGNQWKYPNRGVVVRSNPDGTDFEVFAMGVRNTHEFTWDEYNNLISVDNDGDHRGESERLVYLVNGSDTGWRINWQFGKYRDPDNNTYKVWMDENMYKPRHEGQAAYITPPIINYVNGPTGMVYNPGTALSPKWKNHFFVVEFVGSPAGSGIHAFTLKPKGATFELDKTEKVLGGVLPTGLDFGPDGSLYLADWINGWGIKNYGRVWKLDDESQKNSALRVETKRLLGLDLKKLSEAELEKHLFFEDLRVRRKAQFELANRGKKGAVVFESVMKQQQNQLARIHAIVGTSQLARMVDMKYAKAILPYLKDQDPEIRAQAAKWLGDIKYLDAGPNLLGLLADENPRVNFFAAEAIGRIGYEPATPSLIALLERNNDEDAYIRHAVTLALARFNKAEPLVALSNHNSKAVRLGAVLSMRRMQHDGIEKFLMESDEYILTEVARAINDDFSIEAALPALGDLLTTTKFTNEALIRRAINANLRVGTEKSMQNLIIYLQNPAAPETMRKEAIDALATWTKPSVLDRVDGRYRGEITREPALVREKAFEPLVDLLKGQEESLRESAAKALGKLGIESGSEALLASVKQDRSTKVRIAAIQALAKMNAGNSAQGIEAALADREKSVRIAGLTLLEQLDLDAQLKVKLLSEVIEKQTTEEKQAAIVALGKLPYSATKDSFDALIAKMDRKNIPSDILLELSEAVENINDPALKEKYTKSETAFWGGNQLASYQSSLNGGDPIKGKTLFLQSQTGQCMRCHAIDDMGGNVGPAMDGIASKLSRQELLESLIDPSKRIAPGYGIVTLDLDNGQKISGVLGKESQKDLLMQQGSKPDTLIQKSNVVERKDAASSMPDMKVILSRREIRDLVSYLSTLNEH</sequence>
<dbReference type="STRING" id="758820.SAMN00777080_4855"/>
<evidence type="ECO:0000256" key="1">
    <source>
        <dbReference type="ARBA" id="ARBA00022617"/>
    </source>
</evidence>
<dbReference type="PANTHER" id="PTHR33546:SF1">
    <property type="entry name" value="LARGE, MULTIFUNCTIONAL SECRETED PROTEIN"/>
    <property type="match status" value="1"/>
</dbReference>
<name>A0A1W2HBJ1_9BACT</name>
<dbReference type="Pfam" id="PF23500">
    <property type="entry name" value="DUF7133"/>
    <property type="match status" value="1"/>
</dbReference>
<dbReference type="NCBIfam" id="TIGR02603">
    <property type="entry name" value="CxxCH_TIGR02603"/>
    <property type="match status" value="1"/>
</dbReference>
<keyword evidence="1 4" id="KW-0349">Heme</keyword>
<dbReference type="PROSITE" id="PS51007">
    <property type="entry name" value="CYTC"/>
    <property type="match status" value="1"/>
</dbReference>
<dbReference type="AlphaFoldDB" id="A0A1W2HBJ1"/>
<keyword evidence="3 4" id="KW-0408">Iron</keyword>
<dbReference type="InterPro" id="IPR011989">
    <property type="entry name" value="ARM-like"/>
</dbReference>
<reference evidence="7" key="1">
    <citation type="submission" date="2017-04" db="EMBL/GenBank/DDBJ databases">
        <authorList>
            <person name="Varghese N."/>
            <person name="Submissions S."/>
        </authorList>
    </citation>
    <scope>NUCLEOTIDE SEQUENCE [LARGE SCALE GENOMIC DNA]</scope>
    <source>
        <strain evidence="7">DSM 16537</strain>
    </source>
</reference>
<dbReference type="InterPro" id="IPR055557">
    <property type="entry name" value="DUF7133"/>
</dbReference>
<evidence type="ECO:0000313" key="7">
    <source>
        <dbReference type="Proteomes" id="UP000192333"/>
    </source>
</evidence>
<evidence type="ECO:0000256" key="3">
    <source>
        <dbReference type="ARBA" id="ARBA00023004"/>
    </source>
</evidence>
<dbReference type="Pfam" id="PF13646">
    <property type="entry name" value="HEAT_2"/>
    <property type="match status" value="2"/>
</dbReference>
<organism evidence="6 7">
    <name type="scientific">Aquiflexum balticum DSM 16537</name>
    <dbReference type="NCBI Taxonomy" id="758820"/>
    <lineage>
        <taxon>Bacteria</taxon>
        <taxon>Pseudomonadati</taxon>
        <taxon>Bacteroidota</taxon>
        <taxon>Cytophagia</taxon>
        <taxon>Cytophagales</taxon>
        <taxon>Cyclobacteriaceae</taxon>
        <taxon>Aquiflexum</taxon>
    </lineage>
</organism>
<dbReference type="PROSITE" id="PS51257">
    <property type="entry name" value="PROKAR_LIPOPROTEIN"/>
    <property type="match status" value="1"/>
</dbReference>
<dbReference type="Gene3D" id="1.25.10.10">
    <property type="entry name" value="Leucine-rich Repeat Variant"/>
    <property type="match status" value="2"/>
</dbReference>
<dbReference type="OrthoDB" id="9808161at2"/>
<dbReference type="InterPro" id="IPR009056">
    <property type="entry name" value="Cyt_c-like_dom"/>
</dbReference>
<dbReference type="RefSeq" id="WP_084123109.1">
    <property type="nucleotide sequence ID" value="NZ_LT838813.1"/>
</dbReference>
<dbReference type="PANTHER" id="PTHR33546">
    <property type="entry name" value="LARGE, MULTIFUNCTIONAL SECRETED PROTEIN-RELATED"/>
    <property type="match status" value="1"/>
</dbReference>
<dbReference type="EMBL" id="LT838813">
    <property type="protein sequence ID" value="SMD46174.1"/>
    <property type="molecule type" value="Genomic_DNA"/>
</dbReference>
<proteinExistence type="predicted"/>
<dbReference type="InterPro" id="IPR011041">
    <property type="entry name" value="Quinoprot_gluc/sorb_DH_b-prop"/>
</dbReference>
<gene>
    <name evidence="6" type="ORF">SAMN00777080_4855</name>
</gene>
<dbReference type="GO" id="GO:0009055">
    <property type="term" value="F:electron transfer activity"/>
    <property type="evidence" value="ECO:0007669"/>
    <property type="project" value="InterPro"/>
</dbReference>
<dbReference type="SMART" id="SM00567">
    <property type="entry name" value="EZ_HEAT"/>
    <property type="match status" value="6"/>
</dbReference>
<dbReference type="InterPro" id="IPR013427">
    <property type="entry name" value="Haem-bd_dom_put"/>
</dbReference>
<dbReference type="InterPro" id="IPR016024">
    <property type="entry name" value="ARM-type_fold"/>
</dbReference>
<dbReference type="GO" id="GO:0020037">
    <property type="term" value="F:heme binding"/>
    <property type="evidence" value="ECO:0007669"/>
    <property type="project" value="InterPro"/>
</dbReference>
<dbReference type="InterPro" id="IPR011042">
    <property type="entry name" value="6-blade_b-propeller_TolB-like"/>
</dbReference>
<keyword evidence="2 4" id="KW-0479">Metal-binding</keyword>
<feature type="domain" description="Cytochrome c" evidence="5">
    <location>
        <begin position="998"/>
        <end position="1134"/>
    </location>
</feature>
<dbReference type="InterPro" id="IPR004155">
    <property type="entry name" value="PBS_lyase_HEAT"/>
</dbReference>
<evidence type="ECO:0000256" key="2">
    <source>
        <dbReference type="ARBA" id="ARBA00022723"/>
    </source>
</evidence>
<dbReference type="InterPro" id="IPR036909">
    <property type="entry name" value="Cyt_c-like_dom_sf"/>
</dbReference>
<accession>A0A1W2HBJ1</accession>
<dbReference type="GO" id="GO:0046872">
    <property type="term" value="F:metal ion binding"/>
    <property type="evidence" value="ECO:0007669"/>
    <property type="project" value="UniProtKB-KW"/>
</dbReference>